<dbReference type="PIRSF" id="PIRSF005250">
    <property type="entry name" value="UCP005250"/>
    <property type="match status" value="1"/>
</dbReference>
<evidence type="ECO:0000259" key="2">
    <source>
        <dbReference type="Pfam" id="PF24173"/>
    </source>
</evidence>
<dbReference type="SUPFAM" id="SSF48371">
    <property type="entry name" value="ARM repeat"/>
    <property type="match status" value="1"/>
</dbReference>
<protein>
    <submittedName>
        <fullName evidence="4">Uncharacterized protein</fullName>
    </submittedName>
</protein>
<evidence type="ECO:0000256" key="1">
    <source>
        <dbReference type="SAM" id="MobiDB-lite"/>
    </source>
</evidence>
<dbReference type="InterPro" id="IPR057567">
    <property type="entry name" value="TPR_TTI1_C"/>
</dbReference>
<dbReference type="Pfam" id="PF24173">
    <property type="entry name" value="TPR_TTI1_N"/>
    <property type="match status" value="1"/>
</dbReference>
<evidence type="ECO:0000313" key="4">
    <source>
        <dbReference type="EMBL" id="RYO99625.1"/>
    </source>
</evidence>
<gene>
    <name evidence="4" type="ORF">DL764_006766</name>
</gene>
<dbReference type="Pfam" id="PF21547">
    <property type="entry name" value="TTI1"/>
    <property type="match status" value="1"/>
</dbReference>
<evidence type="ECO:0000259" key="3">
    <source>
        <dbReference type="Pfam" id="PF24181"/>
    </source>
</evidence>
<dbReference type="InterPro" id="IPR057566">
    <property type="entry name" value="TPR_TTI1_N"/>
</dbReference>
<feature type="region of interest" description="Disordered" evidence="1">
    <location>
        <begin position="791"/>
        <end position="815"/>
    </location>
</feature>
<dbReference type="InterPro" id="IPR011989">
    <property type="entry name" value="ARM-like"/>
</dbReference>
<dbReference type="Pfam" id="PF24181">
    <property type="entry name" value="TPR_TTI1_C"/>
    <property type="match status" value="1"/>
</dbReference>
<dbReference type="InterPro" id="IPR016441">
    <property type="entry name" value="Tti1"/>
</dbReference>
<sequence>MNSSNKCISINDITLRSPDKKANAKDLIKVIEDLSAVLDGQIAKDASVLDEKLADYVFFPLSNVLRNQQQYPIRLTEVTIKCLRNLVQYGWKSKTPPDLAQQLLILLTFIIGGVPGQDRKDQIPEETELEAFKALSALTRSLASSATGAAALVDAKSIPALGHIVSVVLDGITDGRTNEIQLEALQALDALREAVKDRAALATFLPGLISSLSRLLAPPKSLKTQRRVLVKGISAVKDVLVKVLGDVQVMGILKKQEASSSDANVEGKVLTNSWLKATAAKVKLALASILKLRNHDSDDVRSVLRRLCLTLLDECHQSLSEAVSILVESAMILSDDDEERSAFETSLTDLARVYPELGDTIKNTVYNWVTSMPRLIQAGEEKTKQQAIQNLLKGLHFVNTLQLDSSTLENTLATSLRDSGTVLLLGSKPSAVLSELSINSLELHTADVVKRNEAIVFRPVVMGQENERSTRAAILDLVANIGTTLQRNRLASDMLNHTQESTGPGQVASYWLAFELVKSIYSQSSEIDEFIDFTSSAGPPDETDFVSQALYSFSVTILDSHAEADEIDWRLQALALEVTTFTASRLRMSFQPELIDVLYPIATFMGSDNHHLRDHAIVSLNSIAISCGYSNVTDLIIDNVDYMVNSVSLRLNTFDISPASTQVLRMMIRLTGPKLIPYLDDVVASIFAALDNYHGYPIFVESLFSVLIEVVHQGAGSDQLLFEEAKSSKMDHKKSLSQTISTKGVVDILSERLERKRKRQQEDIGVGDTEPHPKRPWEVTKTAAELLEEVGQGPDEDPEEHSQAVEEQPPPKTPTFQILSRITNLTQHYLTSPSPTLRKSLLDLLSIVCPALSPDEETFLPLVNSIWPVLVERLYDPEAFVAISACKALSALCRSAGDFLSTRIKTEWWDNLGKWCKKTKSEAAQLRGKARAKFTDTSDNNHERGIIIPVLVGNDMETIKLGAALETVSNTGLGRFTQASQTWEAAQDLLVSIVSFVRIDDDILEQILRLLADTLASNHGIRSALEAIDADAVWLLMYQEGCMQPSPQPVMVGTKFVNLS</sequence>
<keyword evidence="5" id="KW-1185">Reference proteome</keyword>
<dbReference type="STRING" id="155417.A0A4Q4T5W9"/>
<dbReference type="AlphaFoldDB" id="A0A4Q4T5W9"/>
<organism evidence="4 5">
    <name type="scientific">Monosporascus ibericus</name>
    <dbReference type="NCBI Taxonomy" id="155417"/>
    <lineage>
        <taxon>Eukaryota</taxon>
        <taxon>Fungi</taxon>
        <taxon>Dikarya</taxon>
        <taxon>Ascomycota</taxon>
        <taxon>Pezizomycotina</taxon>
        <taxon>Sordariomycetes</taxon>
        <taxon>Xylariomycetidae</taxon>
        <taxon>Xylariales</taxon>
        <taxon>Xylariales incertae sedis</taxon>
        <taxon>Monosporascus</taxon>
    </lineage>
</organism>
<dbReference type="OrthoDB" id="49511at2759"/>
<comment type="caution">
    <text evidence="4">The sequence shown here is derived from an EMBL/GenBank/DDBJ whole genome shotgun (WGS) entry which is preliminary data.</text>
</comment>
<feature type="region of interest" description="Disordered" evidence="1">
    <location>
        <begin position="757"/>
        <end position="777"/>
    </location>
</feature>
<evidence type="ECO:0000313" key="5">
    <source>
        <dbReference type="Proteomes" id="UP000293360"/>
    </source>
</evidence>
<dbReference type="PANTHER" id="PTHR18460">
    <property type="entry name" value="TEL2 INTERACTING PROTEIN 1 TTI1 FAMILY MEMBER"/>
    <property type="match status" value="1"/>
</dbReference>
<dbReference type="InterPro" id="IPR016024">
    <property type="entry name" value="ARM-type_fold"/>
</dbReference>
<dbReference type="InterPro" id="IPR049362">
    <property type="entry name" value="TTI1_rpt"/>
</dbReference>
<accession>A0A4Q4T5W9</accession>
<dbReference type="Gene3D" id="1.25.10.10">
    <property type="entry name" value="Leucine-rich Repeat Variant"/>
    <property type="match status" value="1"/>
</dbReference>
<dbReference type="GO" id="GO:0005737">
    <property type="term" value="C:cytoplasm"/>
    <property type="evidence" value="ECO:0007669"/>
    <property type="project" value="TreeGrafter"/>
</dbReference>
<dbReference type="EMBL" id="QJNU01000411">
    <property type="protein sequence ID" value="RYO99625.1"/>
    <property type="molecule type" value="Genomic_DNA"/>
</dbReference>
<feature type="domain" description="TTI1 N-terminal TPR" evidence="2">
    <location>
        <begin position="28"/>
        <end position="337"/>
    </location>
</feature>
<name>A0A4Q4T5W9_9PEZI</name>
<dbReference type="Proteomes" id="UP000293360">
    <property type="component" value="Unassembled WGS sequence"/>
</dbReference>
<reference evidence="4 5" key="1">
    <citation type="submission" date="2018-06" db="EMBL/GenBank/DDBJ databases">
        <title>Complete Genomes of Monosporascus.</title>
        <authorList>
            <person name="Robinson A.J."/>
            <person name="Natvig D.O."/>
        </authorList>
    </citation>
    <scope>NUCLEOTIDE SEQUENCE [LARGE SCALE GENOMIC DNA]</scope>
    <source>
        <strain evidence="4 5">CBS 110550</strain>
    </source>
</reference>
<proteinExistence type="predicted"/>
<dbReference type="InterPro" id="IPR052587">
    <property type="entry name" value="TELO2-interacting_protein_1"/>
</dbReference>
<feature type="domain" description="TTI1 C-terminal TPR" evidence="3">
    <location>
        <begin position="735"/>
        <end position="925"/>
    </location>
</feature>
<dbReference type="PANTHER" id="PTHR18460:SF3">
    <property type="entry name" value="TELO2-INTERACTING PROTEIN 1 HOMOLOG"/>
    <property type="match status" value="1"/>
</dbReference>